<sequence length="115" mass="11750">MTLPNAILPASVASSGTSRRGARPIRPKTAPGPRQKTSALSHGRATQKRASGCGSVAARGLGSTVRPATVARKFPKSTCAVPGARPGSRYPSLGPCACSPLQAATYLPVDEREPS</sequence>
<organism evidence="2 3">
    <name type="scientific">Parafannyhessea umbonata</name>
    <dbReference type="NCBI Taxonomy" id="604330"/>
    <lineage>
        <taxon>Bacteria</taxon>
        <taxon>Bacillati</taxon>
        <taxon>Actinomycetota</taxon>
        <taxon>Coriobacteriia</taxon>
        <taxon>Coriobacteriales</taxon>
        <taxon>Atopobiaceae</taxon>
        <taxon>Parafannyhessea</taxon>
    </lineage>
</organism>
<feature type="region of interest" description="Disordered" evidence="1">
    <location>
        <begin position="1"/>
        <end position="59"/>
    </location>
</feature>
<protein>
    <submittedName>
        <fullName evidence="2">Uncharacterized protein</fullName>
    </submittedName>
</protein>
<dbReference type="AlphaFoldDB" id="A0A7X9XZN2"/>
<comment type="caution">
    <text evidence="2">The sequence shown here is derived from an EMBL/GenBank/DDBJ whole genome shotgun (WGS) entry which is preliminary data.</text>
</comment>
<evidence type="ECO:0000313" key="2">
    <source>
        <dbReference type="EMBL" id="NMF25198.1"/>
    </source>
</evidence>
<evidence type="ECO:0000313" key="3">
    <source>
        <dbReference type="Proteomes" id="UP000565613"/>
    </source>
</evidence>
<proteinExistence type="predicted"/>
<dbReference type="EMBL" id="JABAGR010000002">
    <property type="protein sequence ID" value="NMF25198.1"/>
    <property type="molecule type" value="Genomic_DNA"/>
</dbReference>
<dbReference type="RefSeq" id="WP_170103292.1">
    <property type="nucleotide sequence ID" value="NZ_JABAGR010000002.1"/>
</dbReference>
<evidence type="ECO:0000256" key="1">
    <source>
        <dbReference type="SAM" id="MobiDB-lite"/>
    </source>
</evidence>
<gene>
    <name evidence="2" type="ORF">HF885_01890</name>
</gene>
<dbReference type="Proteomes" id="UP000565613">
    <property type="component" value="Unassembled WGS sequence"/>
</dbReference>
<accession>A0A7X9XZN2</accession>
<reference evidence="2 3" key="1">
    <citation type="submission" date="2020-04" db="EMBL/GenBank/DDBJ databases">
        <authorList>
            <person name="Hitch T.C.A."/>
            <person name="Wylensek D."/>
            <person name="Clavel T."/>
        </authorList>
    </citation>
    <scope>NUCLEOTIDE SEQUENCE [LARGE SCALE GENOMIC DNA]</scope>
    <source>
        <strain evidence="2 3">105184</strain>
    </source>
</reference>
<name>A0A7X9XZN2_9ACTN</name>